<feature type="transmembrane region" description="Helical" evidence="1">
    <location>
        <begin position="94"/>
        <end position="114"/>
    </location>
</feature>
<keyword evidence="1" id="KW-1133">Transmembrane helix</keyword>
<feature type="transmembrane region" description="Helical" evidence="1">
    <location>
        <begin position="54"/>
        <end position="82"/>
    </location>
</feature>
<evidence type="ECO:0000256" key="1">
    <source>
        <dbReference type="SAM" id="Phobius"/>
    </source>
</evidence>
<keyword evidence="1" id="KW-0812">Transmembrane</keyword>
<proteinExistence type="predicted"/>
<dbReference type="EMBL" id="LK932402">
    <property type="protein sequence ID" value="CDS87910.1"/>
    <property type="molecule type" value="Genomic_DNA"/>
</dbReference>
<reference evidence="2" key="1">
    <citation type="submission" date="2014-07" db="EMBL/GenBank/DDBJ databases">
        <authorList>
            <person name="Monot Marc"/>
        </authorList>
    </citation>
    <scope>NUCLEOTIDE SEQUENCE</scope>
    <source>
        <strain evidence="2">7032994</strain>
    </source>
</reference>
<protein>
    <submittedName>
        <fullName evidence="2">Uncharacterized protein</fullName>
    </submittedName>
</protein>
<dbReference type="AlphaFoldDB" id="A0A069AAK5"/>
<accession>A0A069AAK5</accession>
<organism evidence="2">
    <name type="scientific">Clostridioides difficile</name>
    <name type="common">Peptoclostridium difficile</name>
    <dbReference type="NCBI Taxonomy" id="1496"/>
    <lineage>
        <taxon>Bacteria</taxon>
        <taxon>Bacillati</taxon>
        <taxon>Bacillota</taxon>
        <taxon>Clostridia</taxon>
        <taxon>Peptostreptococcales</taxon>
        <taxon>Peptostreptococcaceae</taxon>
        <taxon>Clostridioides</taxon>
    </lineage>
</organism>
<keyword evidence="1" id="KW-0472">Membrane</keyword>
<evidence type="ECO:0000313" key="2">
    <source>
        <dbReference type="EMBL" id="CDS87910.1"/>
    </source>
</evidence>
<gene>
    <name evidence="2" type="ORF">BN1097_630303</name>
</gene>
<sequence length="115" mass="13802">MPCRVASPLKQRYIKLLNPPTTITNPKRKNKICNIPLSKFFISLLDIMPTPLKYFIYSIIHYIISFFNKNIIINNIILLLIMQIKKSIIKAFKIHFFLILKAFYILHFYFLYYIL</sequence>
<name>A0A069AAK5_CLODI</name>